<dbReference type="AlphaFoldDB" id="A0A2T1DBV1"/>
<dbReference type="OrthoDB" id="420681at2"/>
<name>A0A2T1DBV1_9CYAN</name>
<dbReference type="RefSeq" id="WP_073073515.1">
    <property type="nucleotide sequence ID" value="NZ_MPPI01000023.1"/>
</dbReference>
<dbReference type="Proteomes" id="UP000238634">
    <property type="component" value="Unassembled WGS sequence"/>
</dbReference>
<keyword evidence="2" id="KW-1185">Reference proteome</keyword>
<evidence type="ECO:0000313" key="2">
    <source>
        <dbReference type="Proteomes" id="UP000238634"/>
    </source>
</evidence>
<organism evidence="1 2">
    <name type="scientific">Phormidesmis priestleyi ULC007</name>
    <dbReference type="NCBI Taxonomy" id="1920490"/>
    <lineage>
        <taxon>Bacteria</taxon>
        <taxon>Bacillati</taxon>
        <taxon>Cyanobacteriota</taxon>
        <taxon>Cyanophyceae</taxon>
        <taxon>Leptolyngbyales</taxon>
        <taxon>Leptolyngbyaceae</taxon>
        <taxon>Phormidesmis</taxon>
    </lineage>
</organism>
<gene>
    <name evidence="1" type="ORF">C7B65_16760</name>
</gene>
<proteinExistence type="predicted"/>
<comment type="caution">
    <text evidence="1">The sequence shown here is derived from an EMBL/GenBank/DDBJ whole genome shotgun (WGS) entry which is preliminary data.</text>
</comment>
<dbReference type="InterPro" id="IPR021373">
    <property type="entry name" value="DUF2993"/>
</dbReference>
<dbReference type="EMBL" id="PVWG01000021">
    <property type="protein sequence ID" value="PSB18002.1"/>
    <property type="molecule type" value="Genomic_DNA"/>
</dbReference>
<dbReference type="STRING" id="1920490.GCA_001895925_05133"/>
<reference evidence="1 2" key="2">
    <citation type="submission" date="2018-03" db="EMBL/GenBank/DDBJ databases">
        <title>The ancient ancestry and fast evolution of plastids.</title>
        <authorList>
            <person name="Moore K.R."/>
            <person name="Magnabosco C."/>
            <person name="Momper L."/>
            <person name="Gold D.A."/>
            <person name="Bosak T."/>
            <person name="Fournier G.P."/>
        </authorList>
    </citation>
    <scope>NUCLEOTIDE SEQUENCE [LARGE SCALE GENOMIC DNA]</scope>
    <source>
        <strain evidence="1 2">ULC007</strain>
    </source>
</reference>
<protein>
    <submittedName>
        <fullName evidence="1">DUF2993 domain-containing protein</fullName>
    </submittedName>
</protein>
<reference evidence="1 2" key="1">
    <citation type="submission" date="2018-02" db="EMBL/GenBank/DDBJ databases">
        <authorList>
            <person name="Cohen D.B."/>
            <person name="Kent A.D."/>
        </authorList>
    </citation>
    <scope>NUCLEOTIDE SEQUENCE [LARGE SCALE GENOMIC DNA]</scope>
    <source>
        <strain evidence="1 2">ULC007</strain>
    </source>
</reference>
<sequence>MSDQPKLEEQALSEALKLGLSSQLDEAENIGVRIETDLLKVVQGKVDFVVVEGQGLTIQENIRLESVELHTNQISINPLSALLGNIKLDQPVDTTARIVLTEADINQALNSDYVKSNLPPVELDVEGKRVTIALDFPLEMRLQSVGKIHFSGAISISEVGETRSVTFAAVACPRTDTQPILLETFCCAPGQGVSIPFMIVLLSKVQELVRQPYFQLEGVSLQIKTMQVEPGSLTVEAQIHVNQIPNL</sequence>
<evidence type="ECO:0000313" key="1">
    <source>
        <dbReference type="EMBL" id="PSB18002.1"/>
    </source>
</evidence>
<accession>A0A2T1DBV1</accession>
<dbReference type="Pfam" id="PF11209">
    <property type="entry name" value="LmeA"/>
    <property type="match status" value="1"/>
</dbReference>